<comment type="cofactor">
    <cofactor evidence="1">
        <name>FAD</name>
        <dbReference type="ChEBI" id="CHEBI:57692"/>
    </cofactor>
</comment>
<dbReference type="NCBIfam" id="NF008726">
    <property type="entry name" value="PRK11728.1"/>
    <property type="match status" value="1"/>
</dbReference>
<keyword evidence="2" id="KW-0285">Flavoprotein</keyword>
<evidence type="ECO:0000313" key="7">
    <source>
        <dbReference type="EMBL" id="MFD1811329.1"/>
    </source>
</evidence>
<sequence length="409" mass="44548">MHDRAMVVDYCVIGAGIVGLATARALLRARPGATVVVLEKEQGVGAHQTGHNSGVIHAGIYYEPGSLKADLCKRGAAATKRFADEHGIEYRVTGKLLVATDDVELARMEKLVERARVNGIDHRRLDAAELREREPLVAGLGALLVEVTGIIDYRQVCRALVDEVTAAGGEVRTGSAVVGIVERSDGVTVTTGTSEVHARTLIACAGLQADRIARLAGLPVDFQIMPFRGEYYRLRPEKSDVVRHLIYPIPDPDLPFLGVHLSPTIGGDITVGPNAVLGFAREKYQPFGFDRRDALELLRFPGLRRVAAANVRTGAREMRNAMFKRGYLEECRKYCPSLELDDLRDRHAGIRAQAVLRDGTFVHDFLIRSTERMVHVVNAPSPAATSALPIGELIAERAVTGTSAEWPAR</sequence>
<dbReference type="EC" id="1.1.3.-" evidence="7"/>
<dbReference type="GO" id="GO:0016491">
    <property type="term" value="F:oxidoreductase activity"/>
    <property type="evidence" value="ECO:0007669"/>
    <property type="project" value="UniProtKB-KW"/>
</dbReference>
<dbReference type="PANTHER" id="PTHR43104:SF2">
    <property type="entry name" value="L-2-HYDROXYGLUTARATE DEHYDROGENASE, MITOCHONDRIAL"/>
    <property type="match status" value="1"/>
</dbReference>
<dbReference type="InterPro" id="IPR006076">
    <property type="entry name" value="FAD-dep_OxRdtase"/>
</dbReference>
<evidence type="ECO:0000259" key="6">
    <source>
        <dbReference type="Pfam" id="PF01266"/>
    </source>
</evidence>
<dbReference type="InterPro" id="IPR036188">
    <property type="entry name" value="FAD/NAD-bd_sf"/>
</dbReference>
<evidence type="ECO:0000256" key="5">
    <source>
        <dbReference type="ARBA" id="ARBA00037941"/>
    </source>
</evidence>
<organism evidence="7 8">
    <name type="scientific">Rhodococcus gannanensis</name>
    <dbReference type="NCBI Taxonomy" id="1960308"/>
    <lineage>
        <taxon>Bacteria</taxon>
        <taxon>Bacillati</taxon>
        <taxon>Actinomycetota</taxon>
        <taxon>Actinomycetes</taxon>
        <taxon>Mycobacteriales</taxon>
        <taxon>Nocardiaceae</taxon>
        <taxon>Rhodococcus</taxon>
    </lineage>
</organism>
<dbReference type="Gene3D" id="3.30.9.10">
    <property type="entry name" value="D-Amino Acid Oxidase, subunit A, domain 2"/>
    <property type="match status" value="1"/>
</dbReference>
<keyword evidence="8" id="KW-1185">Reference proteome</keyword>
<dbReference type="Pfam" id="PF01266">
    <property type="entry name" value="DAO"/>
    <property type="match status" value="1"/>
</dbReference>
<reference evidence="8" key="1">
    <citation type="journal article" date="2019" name="Int. J. Syst. Evol. Microbiol.">
        <title>The Global Catalogue of Microorganisms (GCM) 10K type strain sequencing project: providing services to taxonomists for standard genome sequencing and annotation.</title>
        <authorList>
            <consortium name="The Broad Institute Genomics Platform"/>
            <consortium name="The Broad Institute Genome Sequencing Center for Infectious Disease"/>
            <person name="Wu L."/>
            <person name="Ma J."/>
        </authorList>
    </citation>
    <scope>NUCLEOTIDE SEQUENCE [LARGE SCALE GENOMIC DNA]</scope>
    <source>
        <strain evidence="8">DT72</strain>
    </source>
</reference>
<comment type="caution">
    <text evidence="7">The sequence shown here is derived from an EMBL/GenBank/DDBJ whole genome shotgun (WGS) entry which is preliminary data.</text>
</comment>
<dbReference type="EMBL" id="JBHUFB010000007">
    <property type="protein sequence ID" value="MFD1811329.1"/>
    <property type="molecule type" value="Genomic_DNA"/>
</dbReference>
<dbReference type="SUPFAM" id="SSF51905">
    <property type="entry name" value="FAD/NAD(P)-binding domain"/>
    <property type="match status" value="1"/>
</dbReference>
<dbReference type="Proteomes" id="UP001597286">
    <property type="component" value="Unassembled WGS sequence"/>
</dbReference>
<dbReference type="PANTHER" id="PTHR43104">
    <property type="entry name" value="L-2-HYDROXYGLUTARATE DEHYDROGENASE, MITOCHONDRIAL"/>
    <property type="match status" value="1"/>
</dbReference>
<keyword evidence="3" id="KW-0274">FAD</keyword>
<evidence type="ECO:0000256" key="1">
    <source>
        <dbReference type="ARBA" id="ARBA00001974"/>
    </source>
</evidence>
<protein>
    <submittedName>
        <fullName evidence="7">L-2-hydroxyglutarate oxidase</fullName>
        <ecNumber evidence="7">1.1.3.-</ecNumber>
    </submittedName>
</protein>
<dbReference type="RefSeq" id="WP_378483882.1">
    <property type="nucleotide sequence ID" value="NZ_JBHUFB010000007.1"/>
</dbReference>
<name>A0ABW4NZ36_9NOCA</name>
<keyword evidence="4 7" id="KW-0560">Oxidoreductase</keyword>
<evidence type="ECO:0000256" key="4">
    <source>
        <dbReference type="ARBA" id="ARBA00023002"/>
    </source>
</evidence>
<evidence type="ECO:0000256" key="3">
    <source>
        <dbReference type="ARBA" id="ARBA00022827"/>
    </source>
</evidence>
<dbReference type="Gene3D" id="3.50.50.60">
    <property type="entry name" value="FAD/NAD(P)-binding domain"/>
    <property type="match status" value="1"/>
</dbReference>
<feature type="domain" description="FAD dependent oxidoreductase" evidence="6">
    <location>
        <begin position="9"/>
        <end position="397"/>
    </location>
</feature>
<comment type="similarity">
    <text evidence="5">Belongs to the L2HGDH family.</text>
</comment>
<accession>A0ABW4NZ36</accession>
<gene>
    <name evidence="7" type="primary">lhgO</name>
    <name evidence="7" type="ORF">ACFSJG_03825</name>
</gene>
<evidence type="ECO:0000256" key="2">
    <source>
        <dbReference type="ARBA" id="ARBA00022630"/>
    </source>
</evidence>
<evidence type="ECO:0000313" key="8">
    <source>
        <dbReference type="Proteomes" id="UP001597286"/>
    </source>
</evidence>
<proteinExistence type="inferred from homology"/>